<proteinExistence type="predicted"/>
<gene>
    <name evidence="4" type="primary">LOC102804445</name>
</gene>
<dbReference type="PANTHER" id="PTHR37860:SF1">
    <property type="match status" value="1"/>
</dbReference>
<dbReference type="Proteomes" id="UP000694865">
    <property type="component" value="Unplaced"/>
</dbReference>
<name>A0ABM0M678_SACKO</name>
<dbReference type="PANTHER" id="PTHR37860">
    <property type="entry name" value="AGAP008810-PA"/>
    <property type="match status" value="1"/>
</dbReference>
<keyword evidence="1" id="KW-0732">Signal</keyword>
<evidence type="ECO:0000313" key="4">
    <source>
        <dbReference type="RefSeq" id="XP_006815519.1"/>
    </source>
</evidence>
<feature type="chain" id="PRO_5045664714" evidence="1">
    <location>
        <begin position="22"/>
        <end position="325"/>
    </location>
</feature>
<feature type="signal peptide" evidence="1">
    <location>
        <begin position="1"/>
        <end position="21"/>
    </location>
</feature>
<reference evidence="4" key="1">
    <citation type="submission" date="2025-08" db="UniProtKB">
        <authorList>
            <consortium name="RefSeq"/>
        </authorList>
    </citation>
    <scope>IDENTIFICATION</scope>
    <source>
        <tissue evidence="4">Testes</tissue>
    </source>
</reference>
<protein>
    <submittedName>
        <fullName evidence="4">IgGFc-binding protein-like</fullName>
    </submittedName>
</protein>
<sequence>MLFRSFLAVLAFALLYSFATAYVKAENELTAQKSHQVEKRAGYTFHCVPEWLQCTAVQVVIRILVFIVTDTGAPLETDLVISTEIESESNPGVVLWSGELTLHAGSFFESSQTIYLPGNANTLFGIIYTDPFSLILNHELLGRCGQGSGDPHMVTFDGHKFDFNGHCSYVLTQECDKDAPSFQVTADFRGRNPSTPYEPPTRMVAFNITNYGTQVIRINEDNSVLIKGKAFTTHSARIGDNEGFVSRSGSNVTIYLTQPSVSLNWNRRLHGITIGLENVDLFSNVCGMLGNADGDPNNDFVMPDGKSTSDVVEFGNSWAVGGSCP</sequence>
<dbReference type="RefSeq" id="XP_006815519.1">
    <property type="nucleotide sequence ID" value="XM_006815456.1"/>
</dbReference>
<keyword evidence="3" id="KW-1185">Reference proteome</keyword>
<organism evidence="3 4">
    <name type="scientific">Saccoglossus kowalevskii</name>
    <name type="common">Acorn worm</name>
    <dbReference type="NCBI Taxonomy" id="10224"/>
    <lineage>
        <taxon>Eukaryota</taxon>
        <taxon>Metazoa</taxon>
        <taxon>Hemichordata</taxon>
        <taxon>Enteropneusta</taxon>
        <taxon>Harrimaniidae</taxon>
        <taxon>Saccoglossus</taxon>
    </lineage>
</organism>
<feature type="domain" description="VWFD" evidence="2">
    <location>
        <begin position="143"/>
        <end position="325"/>
    </location>
</feature>
<dbReference type="GeneID" id="102804445"/>
<evidence type="ECO:0000313" key="3">
    <source>
        <dbReference type="Proteomes" id="UP000694865"/>
    </source>
</evidence>
<evidence type="ECO:0000259" key="2">
    <source>
        <dbReference type="PROSITE" id="PS51233"/>
    </source>
</evidence>
<dbReference type="InterPro" id="IPR001846">
    <property type="entry name" value="VWF_type-D"/>
</dbReference>
<dbReference type="PROSITE" id="PS51233">
    <property type="entry name" value="VWFD"/>
    <property type="match status" value="1"/>
</dbReference>
<evidence type="ECO:0000256" key="1">
    <source>
        <dbReference type="SAM" id="SignalP"/>
    </source>
</evidence>
<dbReference type="SMART" id="SM00216">
    <property type="entry name" value="VWD"/>
    <property type="match status" value="1"/>
</dbReference>
<dbReference type="Pfam" id="PF00094">
    <property type="entry name" value="VWD"/>
    <property type="match status" value="1"/>
</dbReference>
<accession>A0ABM0M678</accession>